<dbReference type="SUPFAM" id="SSF56601">
    <property type="entry name" value="beta-lactamase/transpeptidase-like"/>
    <property type="match status" value="1"/>
</dbReference>
<evidence type="ECO:0000256" key="2">
    <source>
        <dbReference type="SAM" id="SignalP"/>
    </source>
</evidence>
<comment type="similarity">
    <text evidence="1">Belongs to the peptidase S12 family.</text>
</comment>
<evidence type="ECO:0000313" key="4">
    <source>
        <dbReference type="EMBL" id="KAJ3473810.1"/>
    </source>
</evidence>
<proteinExistence type="inferred from homology"/>
<dbReference type="InterPro" id="IPR050491">
    <property type="entry name" value="AmpC-like"/>
</dbReference>
<protein>
    <recommendedName>
        <fullName evidence="3">Beta-lactamase-related domain-containing protein</fullName>
    </recommendedName>
</protein>
<feature type="signal peptide" evidence="2">
    <location>
        <begin position="1"/>
        <end position="19"/>
    </location>
</feature>
<dbReference type="AlphaFoldDB" id="A0AAD5UP68"/>
<dbReference type="EMBL" id="JANAWD010001249">
    <property type="protein sequence ID" value="KAJ3473810.1"/>
    <property type="molecule type" value="Genomic_DNA"/>
</dbReference>
<keyword evidence="5" id="KW-1185">Reference proteome</keyword>
<dbReference type="PANTHER" id="PTHR46825">
    <property type="entry name" value="D-ALANYL-D-ALANINE-CARBOXYPEPTIDASE/ENDOPEPTIDASE AMPH"/>
    <property type="match status" value="1"/>
</dbReference>
<feature type="domain" description="Beta-lactamase-related" evidence="3">
    <location>
        <begin position="76"/>
        <end position="389"/>
    </location>
</feature>
<sequence length="508" mass="57056">MKAAIFLKWLSELITVSYAAQIPLTSNSFSTTGIKTGNLKDGVVEFKRFIMLQFQLLLSHTNNVQTEFGTWGTMTKDRDEMLQETLFNIRSCLKAFLATAMDILIEDYTQGKKVTPLPNGLGSFTWKTKVQDLFSGDNSEWKLKDDWASQKVNIRDILAHVSGLPCHDLSYGLLDAPIDLVRKLRYLRPQFELRKQWMYNNQMYVLRAHIILTYSGKPFTQFVRERIFKPLKMMSTMYSGKEARLTGNFSHAFTLHELNIHRIPFLFKDENISEFIAGSRGIILNTCNMVGMLLNGGIDPITETTVIPASVFTEVTTAHSLMLGTSDKIGISIVGYGLDWMCASAYGHKVLQHGGSLPGFISQVTFLPLDGVGIVAFVNQISPVPNFVSNWIVFDVLGMMTPDQSFTNNDFTRLNQIELLANFKTSVCPSQQVLTTASPELPIEAYTGFGKNATPFYDEAFELDVQAEFDVEDGVVKRLVVFEDVDYAPGEPPAGDLREVVIVYFVKE</sequence>
<feature type="chain" id="PRO_5042159160" description="Beta-lactamase-related domain-containing protein" evidence="2">
    <location>
        <begin position="20"/>
        <end position="508"/>
    </location>
</feature>
<name>A0AAD5UP68_9APHY</name>
<keyword evidence="2" id="KW-0732">Signal</keyword>
<dbReference type="PANTHER" id="PTHR46825:SF15">
    <property type="entry name" value="BETA-LACTAMASE-RELATED DOMAIN-CONTAINING PROTEIN"/>
    <property type="match status" value="1"/>
</dbReference>
<gene>
    <name evidence="4" type="ORF">NLI96_g12814</name>
</gene>
<reference evidence="4" key="1">
    <citation type="submission" date="2022-07" db="EMBL/GenBank/DDBJ databases">
        <title>Genome Sequence of Physisporinus lineatus.</title>
        <authorList>
            <person name="Buettner E."/>
        </authorList>
    </citation>
    <scope>NUCLEOTIDE SEQUENCE</scope>
    <source>
        <strain evidence="4">VT162</strain>
    </source>
</reference>
<evidence type="ECO:0000256" key="1">
    <source>
        <dbReference type="ARBA" id="ARBA00038215"/>
    </source>
</evidence>
<dbReference type="InterPro" id="IPR012338">
    <property type="entry name" value="Beta-lactam/transpept-like"/>
</dbReference>
<evidence type="ECO:0000259" key="3">
    <source>
        <dbReference type="Pfam" id="PF00144"/>
    </source>
</evidence>
<dbReference type="Proteomes" id="UP001212997">
    <property type="component" value="Unassembled WGS sequence"/>
</dbReference>
<accession>A0AAD5UP68</accession>
<organism evidence="4 5">
    <name type="scientific">Meripilus lineatus</name>
    <dbReference type="NCBI Taxonomy" id="2056292"/>
    <lineage>
        <taxon>Eukaryota</taxon>
        <taxon>Fungi</taxon>
        <taxon>Dikarya</taxon>
        <taxon>Basidiomycota</taxon>
        <taxon>Agaricomycotina</taxon>
        <taxon>Agaricomycetes</taxon>
        <taxon>Polyporales</taxon>
        <taxon>Meripilaceae</taxon>
        <taxon>Meripilus</taxon>
    </lineage>
</organism>
<dbReference type="Gene3D" id="3.40.710.10">
    <property type="entry name" value="DD-peptidase/beta-lactamase superfamily"/>
    <property type="match status" value="1"/>
</dbReference>
<evidence type="ECO:0000313" key="5">
    <source>
        <dbReference type="Proteomes" id="UP001212997"/>
    </source>
</evidence>
<dbReference type="Pfam" id="PF00144">
    <property type="entry name" value="Beta-lactamase"/>
    <property type="match status" value="1"/>
</dbReference>
<dbReference type="InterPro" id="IPR001466">
    <property type="entry name" value="Beta-lactam-related"/>
</dbReference>
<comment type="caution">
    <text evidence="4">The sequence shown here is derived from an EMBL/GenBank/DDBJ whole genome shotgun (WGS) entry which is preliminary data.</text>
</comment>